<evidence type="ECO:0000256" key="5">
    <source>
        <dbReference type="SAM" id="Phobius"/>
    </source>
</evidence>
<keyword evidence="4 5" id="KW-0472">Membrane</keyword>
<name>A0A1J4JJD7_9EUKA</name>
<dbReference type="Gene3D" id="1.20.1250.20">
    <property type="entry name" value="MFS general substrate transporter like domains"/>
    <property type="match status" value="1"/>
</dbReference>
<sequence>MSVITLVYLFELSHSSIHGFVGCMHQFFNVCGLVLTNVLSAFLDFRIISIINAIISFIFSGLVWVTRDSPVSSRVQKLTKQKTLMKITDKNSQKVKKSKIRKYIKKKRDHDFYKYTIYGIILFVFQQLSGANAILSHLSQIMSNSGLSINPNLQSALANGSQLIAIFISALLVSNIGQRVLWCVSAFLCCLFLVLYSLTMKYSFPSYAQALFIFYYRLCFGFGVGPMTFATWVQLFSDKTRLLGTSIMMAGHFAISWVVVYCHPIISKKCGEFIMTLIYAVFMVLSIVFGACCIPENKVKDNEDMALI</sequence>
<feature type="transmembrane region" description="Helical" evidence="5">
    <location>
        <begin position="242"/>
        <end position="261"/>
    </location>
</feature>
<dbReference type="PANTHER" id="PTHR48021">
    <property type="match status" value="1"/>
</dbReference>
<dbReference type="GeneID" id="94829052"/>
<dbReference type="InterPro" id="IPR050549">
    <property type="entry name" value="MFS_Trehalose_Transporter"/>
</dbReference>
<reference evidence="6" key="1">
    <citation type="submission" date="2016-10" db="EMBL/GenBank/DDBJ databases">
        <authorList>
            <person name="Benchimol M."/>
            <person name="Almeida L.G."/>
            <person name="Vasconcelos A.T."/>
            <person name="Perreira-Neves A."/>
            <person name="Rosa I.A."/>
            <person name="Tasca T."/>
            <person name="Bogo M.R."/>
            <person name="de Souza W."/>
        </authorList>
    </citation>
    <scope>NUCLEOTIDE SEQUENCE [LARGE SCALE GENOMIC DNA]</scope>
    <source>
        <strain evidence="6">K</strain>
    </source>
</reference>
<protein>
    <submittedName>
        <fullName evidence="6">Major facilitator superfamily transporter</fullName>
    </submittedName>
</protein>
<dbReference type="AlphaFoldDB" id="A0A1J4JJD7"/>
<dbReference type="Pfam" id="PF00083">
    <property type="entry name" value="Sugar_tr"/>
    <property type="match status" value="1"/>
</dbReference>
<feature type="transmembrane region" description="Helical" evidence="5">
    <location>
        <begin position="210"/>
        <end position="230"/>
    </location>
</feature>
<feature type="transmembrane region" description="Helical" evidence="5">
    <location>
        <begin position="155"/>
        <end position="173"/>
    </location>
</feature>
<organism evidence="6 7">
    <name type="scientific">Tritrichomonas foetus</name>
    <dbReference type="NCBI Taxonomy" id="1144522"/>
    <lineage>
        <taxon>Eukaryota</taxon>
        <taxon>Metamonada</taxon>
        <taxon>Parabasalia</taxon>
        <taxon>Tritrichomonadida</taxon>
        <taxon>Tritrichomonadidae</taxon>
        <taxon>Tritrichomonas</taxon>
    </lineage>
</organism>
<dbReference type="InterPro" id="IPR005828">
    <property type="entry name" value="MFS_sugar_transport-like"/>
</dbReference>
<dbReference type="InterPro" id="IPR036259">
    <property type="entry name" value="MFS_trans_sf"/>
</dbReference>
<keyword evidence="3 5" id="KW-1133">Transmembrane helix</keyword>
<feature type="transmembrane region" description="Helical" evidence="5">
    <location>
        <begin position="180"/>
        <end position="198"/>
    </location>
</feature>
<proteinExistence type="predicted"/>
<dbReference type="Proteomes" id="UP000179807">
    <property type="component" value="Unassembled WGS sequence"/>
</dbReference>
<dbReference type="GO" id="GO:0016020">
    <property type="term" value="C:membrane"/>
    <property type="evidence" value="ECO:0007669"/>
    <property type="project" value="UniProtKB-SubCell"/>
</dbReference>
<feature type="transmembrane region" description="Helical" evidence="5">
    <location>
        <begin position="115"/>
        <end position="135"/>
    </location>
</feature>
<dbReference type="SUPFAM" id="SSF103473">
    <property type="entry name" value="MFS general substrate transporter"/>
    <property type="match status" value="1"/>
</dbReference>
<evidence type="ECO:0000256" key="4">
    <source>
        <dbReference type="ARBA" id="ARBA00023136"/>
    </source>
</evidence>
<evidence type="ECO:0000256" key="3">
    <source>
        <dbReference type="ARBA" id="ARBA00022989"/>
    </source>
</evidence>
<comment type="caution">
    <text evidence="6">The sequence shown here is derived from an EMBL/GenBank/DDBJ whole genome shotgun (WGS) entry which is preliminary data.</text>
</comment>
<dbReference type="RefSeq" id="XP_068352409.1">
    <property type="nucleotide sequence ID" value="XM_068494348.1"/>
</dbReference>
<evidence type="ECO:0000256" key="2">
    <source>
        <dbReference type="ARBA" id="ARBA00022692"/>
    </source>
</evidence>
<feature type="transmembrane region" description="Helical" evidence="5">
    <location>
        <begin position="45"/>
        <end position="65"/>
    </location>
</feature>
<dbReference type="EMBL" id="MLAK01001015">
    <property type="protein sequence ID" value="OHS99272.1"/>
    <property type="molecule type" value="Genomic_DNA"/>
</dbReference>
<dbReference type="OrthoDB" id="4142200at2759"/>
<accession>A0A1J4JJD7</accession>
<gene>
    <name evidence="6" type="ORF">TRFO_08536</name>
</gene>
<dbReference type="GO" id="GO:0022857">
    <property type="term" value="F:transmembrane transporter activity"/>
    <property type="evidence" value="ECO:0007669"/>
    <property type="project" value="InterPro"/>
</dbReference>
<dbReference type="VEuPathDB" id="TrichDB:TRFO_08536"/>
<evidence type="ECO:0000313" key="6">
    <source>
        <dbReference type="EMBL" id="OHS99272.1"/>
    </source>
</evidence>
<keyword evidence="2 5" id="KW-0812">Transmembrane</keyword>
<comment type="subcellular location">
    <subcellularLocation>
        <location evidence="1">Membrane</location>
    </subcellularLocation>
</comment>
<evidence type="ECO:0000313" key="7">
    <source>
        <dbReference type="Proteomes" id="UP000179807"/>
    </source>
</evidence>
<dbReference type="PANTHER" id="PTHR48021:SF1">
    <property type="entry name" value="GH07001P-RELATED"/>
    <property type="match status" value="1"/>
</dbReference>
<keyword evidence="7" id="KW-1185">Reference proteome</keyword>
<evidence type="ECO:0000256" key="1">
    <source>
        <dbReference type="ARBA" id="ARBA00004370"/>
    </source>
</evidence>
<feature type="transmembrane region" description="Helical" evidence="5">
    <location>
        <begin position="273"/>
        <end position="294"/>
    </location>
</feature>